<dbReference type="GO" id="GO:0004930">
    <property type="term" value="F:G protein-coupled receptor activity"/>
    <property type="evidence" value="ECO:0007669"/>
    <property type="project" value="TreeGrafter"/>
</dbReference>
<feature type="transmembrane region" description="Helical" evidence="6">
    <location>
        <begin position="69"/>
        <end position="91"/>
    </location>
</feature>
<gene>
    <name evidence="8" type="ORF">M0811_06644</name>
</gene>
<dbReference type="InterPro" id="IPR022596">
    <property type="entry name" value="GPR1/2/3_C"/>
</dbReference>
<keyword evidence="9" id="KW-1185">Reference proteome</keyword>
<feature type="transmembrane region" description="Helical" evidence="6">
    <location>
        <begin position="152"/>
        <end position="172"/>
    </location>
</feature>
<dbReference type="PANTHER" id="PTHR23112:SF0">
    <property type="entry name" value="TRANSMEMBRANE PROTEIN 116"/>
    <property type="match status" value="1"/>
</dbReference>
<organism evidence="8 9">
    <name type="scientific">Anaeramoeba ignava</name>
    <name type="common">Anaerobic marine amoeba</name>
    <dbReference type="NCBI Taxonomy" id="1746090"/>
    <lineage>
        <taxon>Eukaryota</taxon>
        <taxon>Metamonada</taxon>
        <taxon>Anaeramoebidae</taxon>
        <taxon>Anaeramoeba</taxon>
    </lineage>
</organism>
<sequence>MDQQFYIILGSSLGTINFKISHIQFYGFISSTNGYYFYCFYDPEYHGATKSYWCWVKEIKITIMIYSVWWSYALISVLFYITTVIKIRKIFRDISTIRDHDLRKKQRKEAKIQLRMTMIPIIYILVIFPTSFKRARQMANQNAKPWFVLDMFQAFFLSTQGFWDSILFVFLIKRVRVKLFALCSCSKQKRAVITAIPLSKDEIDYERFRNSSEDSNSDSDSKPINDGQK</sequence>
<evidence type="ECO:0000256" key="4">
    <source>
        <dbReference type="ARBA" id="ARBA00023136"/>
    </source>
</evidence>
<evidence type="ECO:0000256" key="6">
    <source>
        <dbReference type="SAM" id="Phobius"/>
    </source>
</evidence>
<evidence type="ECO:0000256" key="2">
    <source>
        <dbReference type="ARBA" id="ARBA00022692"/>
    </source>
</evidence>
<keyword evidence="3 6" id="KW-1133">Transmembrane helix</keyword>
<dbReference type="AlphaFoldDB" id="A0A9Q0LMT7"/>
<dbReference type="PANTHER" id="PTHR23112">
    <property type="entry name" value="G PROTEIN-COUPLED RECEPTOR 157-RELATED"/>
    <property type="match status" value="1"/>
</dbReference>
<dbReference type="OrthoDB" id="18453at2759"/>
<dbReference type="EMBL" id="JAPDFW010000063">
    <property type="protein sequence ID" value="KAJ5075782.1"/>
    <property type="molecule type" value="Genomic_DNA"/>
</dbReference>
<name>A0A9Q0LMT7_ANAIG</name>
<dbReference type="Pfam" id="PF11970">
    <property type="entry name" value="GPR_Gpa2_C"/>
    <property type="match status" value="1"/>
</dbReference>
<evidence type="ECO:0000313" key="8">
    <source>
        <dbReference type="EMBL" id="KAJ5075782.1"/>
    </source>
</evidence>
<proteinExistence type="predicted"/>
<keyword evidence="4 6" id="KW-0472">Membrane</keyword>
<protein>
    <recommendedName>
        <fullName evidence="7">G protein-coupled receptor GPR1/2/3 C-terminal domain-containing protein</fullName>
    </recommendedName>
</protein>
<comment type="subcellular location">
    <subcellularLocation>
        <location evidence="1">Membrane</location>
        <topology evidence="1">Multi-pass membrane protein</topology>
    </subcellularLocation>
</comment>
<keyword evidence="2 6" id="KW-0812">Transmembrane</keyword>
<dbReference type="Proteomes" id="UP001149090">
    <property type="component" value="Unassembled WGS sequence"/>
</dbReference>
<dbReference type="SUPFAM" id="SSF81321">
    <property type="entry name" value="Family A G protein-coupled receptor-like"/>
    <property type="match status" value="1"/>
</dbReference>
<feature type="region of interest" description="Disordered" evidence="5">
    <location>
        <begin position="208"/>
        <end position="229"/>
    </location>
</feature>
<evidence type="ECO:0000256" key="3">
    <source>
        <dbReference type="ARBA" id="ARBA00022989"/>
    </source>
</evidence>
<evidence type="ECO:0000259" key="7">
    <source>
        <dbReference type="Pfam" id="PF11970"/>
    </source>
</evidence>
<dbReference type="Gene3D" id="1.20.1070.10">
    <property type="entry name" value="Rhodopsin 7-helix transmembrane proteins"/>
    <property type="match status" value="1"/>
</dbReference>
<dbReference type="GO" id="GO:0005886">
    <property type="term" value="C:plasma membrane"/>
    <property type="evidence" value="ECO:0007669"/>
    <property type="project" value="TreeGrafter"/>
</dbReference>
<feature type="compositionally biased region" description="Basic and acidic residues" evidence="5">
    <location>
        <begin position="219"/>
        <end position="229"/>
    </location>
</feature>
<feature type="domain" description="G protein-coupled receptor GPR1/2/3 C-terminal" evidence="7">
    <location>
        <begin position="104"/>
        <end position="170"/>
    </location>
</feature>
<comment type="caution">
    <text evidence="8">The sequence shown here is derived from an EMBL/GenBank/DDBJ whole genome shotgun (WGS) entry which is preliminary data.</text>
</comment>
<feature type="transmembrane region" description="Helical" evidence="6">
    <location>
        <begin position="112"/>
        <end position="132"/>
    </location>
</feature>
<dbReference type="GO" id="GO:0007189">
    <property type="term" value="P:adenylate cyclase-activating G protein-coupled receptor signaling pathway"/>
    <property type="evidence" value="ECO:0007669"/>
    <property type="project" value="TreeGrafter"/>
</dbReference>
<evidence type="ECO:0000256" key="1">
    <source>
        <dbReference type="ARBA" id="ARBA00004141"/>
    </source>
</evidence>
<accession>A0A9Q0LMT7</accession>
<reference evidence="8" key="1">
    <citation type="submission" date="2022-10" db="EMBL/GenBank/DDBJ databases">
        <title>Novel sulphate-reducing endosymbionts in the free-living metamonad Anaeramoeba.</title>
        <authorList>
            <person name="Jerlstrom-Hultqvist J."/>
            <person name="Cepicka I."/>
            <person name="Gallot-Lavallee L."/>
            <person name="Salas-Leiva D."/>
            <person name="Curtis B.A."/>
            <person name="Zahonova K."/>
            <person name="Pipaliya S."/>
            <person name="Dacks J."/>
            <person name="Roger A.J."/>
        </authorList>
    </citation>
    <scope>NUCLEOTIDE SEQUENCE</scope>
    <source>
        <strain evidence="8">BMAN</strain>
    </source>
</reference>
<evidence type="ECO:0000256" key="5">
    <source>
        <dbReference type="SAM" id="MobiDB-lite"/>
    </source>
</evidence>
<evidence type="ECO:0000313" key="9">
    <source>
        <dbReference type="Proteomes" id="UP001149090"/>
    </source>
</evidence>